<dbReference type="EMBL" id="JQCR01000003">
    <property type="protein sequence ID" value="KGE18076.1"/>
    <property type="molecule type" value="Genomic_DNA"/>
</dbReference>
<dbReference type="Pfam" id="PF05139">
    <property type="entry name" value="Erythro_esteras"/>
    <property type="match status" value="1"/>
</dbReference>
<gene>
    <name evidence="1" type="ORF">PWYN_26415</name>
</gene>
<dbReference type="eggNOG" id="COG2312">
    <property type="taxonomic scope" value="Bacteria"/>
</dbReference>
<dbReference type="SUPFAM" id="SSF159501">
    <property type="entry name" value="EreA/ChaN-like"/>
    <property type="match status" value="1"/>
</dbReference>
<accession>A0A098M7R6</accession>
<keyword evidence="1" id="KW-0489">Methyltransferase</keyword>
<organism evidence="1 2">
    <name type="scientific">Paenibacillus wynnii</name>
    <dbReference type="NCBI Taxonomy" id="268407"/>
    <lineage>
        <taxon>Bacteria</taxon>
        <taxon>Bacillati</taxon>
        <taxon>Bacillota</taxon>
        <taxon>Bacilli</taxon>
        <taxon>Bacillales</taxon>
        <taxon>Paenibacillaceae</taxon>
        <taxon>Paenibacillus</taxon>
    </lineage>
</organism>
<dbReference type="CDD" id="cd14728">
    <property type="entry name" value="Ere-like"/>
    <property type="match status" value="1"/>
</dbReference>
<protein>
    <submittedName>
        <fullName evidence="1">Protein-L-isoaspartate O-methyltransferase</fullName>
    </submittedName>
</protein>
<dbReference type="AlphaFoldDB" id="A0A098M7R6"/>
<proteinExistence type="predicted"/>
<dbReference type="PANTHER" id="PTHR31299:SF0">
    <property type="entry name" value="ESTERASE, PUTATIVE (AFU_ORTHOLOGUE AFUA_1G05850)-RELATED"/>
    <property type="match status" value="1"/>
</dbReference>
<dbReference type="InterPro" id="IPR052036">
    <property type="entry name" value="Hydrolase/PRTase-associated"/>
</dbReference>
<dbReference type="OrthoDB" id="9810066at2"/>
<dbReference type="InterPro" id="IPR007815">
    <property type="entry name" value="Emycin_Estase"/>
</dbReference>
<dbReference type="GO" id="GO:0046677">
    <property type="term" value="P:response to antibiotic"/>
    <property type="evidence" value="ECO:0007669"/>
    <property type="project" value="InterPro"/>
</dbReference>
<dbReference type="InterPro" id="IPR014622">
    <property type="entry name" value="UCP036794_erythomycin"/>
</dbReference>
<dbReference type="PIRSF" id="PIRSF036794">
    <property type="entry name" value="UCP_erythr_ester"/>
    <property type="match status" value="1"/>
</dbReference>
<reference evidence="1 2" key="2">
    <citation type="submission" date="2014-10" db="EMBL/GenBank/DDBJ databases">
        <title>Comparative genomics of the Paenibacillus odorifer group.</title>
        <authorList>
            <person name="Tsai Y.-C."/>
            <person name="Martin N."/>
            <person name="Korlach J."/>
            <person name="Wiedmann M."/>
        </authorList>
    </citation>
    <scope>NUCLEOTIDE SEQUENCE [LARGE SCALE GENOMIC DNA]</scope>
    <source>
        <strain evidence="1 2">DSM 18334</strain>
    </source>
</reference>
<dbReference type="PANTHER" id="PTHR31299">
    <property type="entry name" value="ESTERASE, PUTATIVE (AFU_ORTHOLOGUE AFUA_1G05850)-RELATED"/>
    <property type="match status" value="1"/>
</dbReference>
<dbReference type="RefSeq" id="WP_036657798.1">
    <property type="nucleotide sequence ID" value="NZ_JQCR01000003.1"/>
</dbReference>
<sequence length="422" mass="48070">MKEKLIMQSIRKLARSFNSEEVTKGLVEEAGKSKYVLLGEASHGTSEFYTVRADLSKRLISEKGFRFIAVEGDWPSCYTLNRYVKGYTDEGVDAMAALSDFNRWPTWMWANREIIELAEWLRQYNTDKPDEEKAGFYGIDVYSLWESMDEILKYLGTKDDASDLEAAKRAFECFEPYEREGQSYGISASIYGEGCEGEVVSLLLRLQDKWKDAYPKDKENALSAELNALAVRGGEAYYRTMIRHDADSWNIRDRHMVEALEKLMEFHGEDARTIVWEHNTHVGDARATDMAEDGMVNVGQLLREEHGDEVFAIGFGTYQGTVIAGKSWGAPMEKMRVPAAAANSWEEMLHRDGAEDKLLYFDKEDSVLDDTVIGHRAIGVVYHPEWERGNYVPTVISKRYDAFIYIDQTKAVSPLALETVKV</sequence>
<dbReference type="GO" id="GO:0008168">
    <property type="term" value="F:methyltransferase activity"/>
    <property type="evidence" value="ECO:0007669"/>
    <property type="project" value="UniProtKB-KW"/>
</dbReference>
<keyword evidence="2" id="KW-1185">Reference proteome</keyword>
<reference evidence="1 2" key="1">
    <citation type="submission" date="2014-08" db="EMBL/GenBank/DDBJ databases">
        <authorList>
            <person name="den Bakker H.C."/>
        </authorList>
    </citation>
    <scope>NUCLEOTIDE SEQUENCE [LARGE SCALE GENOMIC DNA]</scope>
    <source>
        <strain evidence="1 2">DSM 18334</strain>
    </source>
</reference>
<dbReference type="STRING" id="268407.PWYN_26415"/>
<dbReference type="Proteomes" id="UP000029734">
    <property type="component" value="Unassembled WGS sequence"/>
</dbReference>
<evidence type="ECO:0000313" key="1">
    <source>
        <dbReference type="EMBL" id="KGE18076.1"/>
    </source>
</evidence>
<evidence type="ECO:0000313" key="2">
    <source>
        <dbReference type="Proteomes" id="UP000029734"/>
    </source>
</evidence>
<dbReference type="GO" id="GO:0032259">
    <property type="term" value="P:methylation"/>
    <property type="evidence" value="ECO:0007669"/>
    <property type="project" value="UniProtKB-KW"/>
</dbReference>
<keyword evidence="1" id="KW-0808">Transferase</keyword>
<dbReference type="Gene3D" id="3.30.1870.10">
    <property type="entry name" value="EreA-like, domain 2"/>
    <property type="match status" value="1"/>
</dbReference>
<comment type="caution">
    <text evidence="1">The sequence shown here is derived from an EMBL/GenBank/DDBJ whole genome shotgun (WGS) entry which is preliminary data.</text>
</comment>
<name>A0A098M7R6_9BACL</name>
<dbReference type="Gene3D" id="3.40.1660.10">
    <property type="entry name" value="EreA-like (biosynthetic domain)"/>
    <property type="match status" value="1"/>
</dbReference>